<dbReference type="InterPro" id="IPR050723">
    <property type="entry name" value="CFA/CMAS"/>
</dbReference>
<dbReference type="EMBL" id="JALZWP010000001">
    <property type="protein sequence ID" value="MCL1627286.1"/>
    <property type="molecule type" value="Genomic_DNA"/>
</dbReference>
<keyword evidence="3" id="KW-0808">Transferase</keyword>
<accession>A0ABT0LXF1</accession>
<evidence type="ECO:0000256" key="3">
    <source>
        <dbReference type="ARBA" id="ARBA00022679"/>
    </source>
</evidence>
<dbReference type="SUPFAM" id="SSF53335">
    <property type="entry name" value="S-adenosyl-L-methionine-dependent methyltransferases"/>
    <property type="match status" value="1"/>
</dbReference>
<keyword evidence="2" id="KW-0489">Methyltransferase</keyword>
<keyword evidence="5" id="KW-0443">Lipid metabolism</keyword>
<organism evidence="6 7">
    <name type="scientific">Roseinatronobacter domitianus</name>
    <dbReference type="NCBI Taxonomy" id="2940293"/>
    <lineage>
        <taxon>Bacteria</taxon>
        <taxon>Pseudomonadati</taxon>
        <taxon>Pseudomonadota</taxon>
        <taxon>Alphaproteobacteria</taxon>
        <taxon>Rhodobacterales</taxon>
        <taxon>Paracoccaceae</taxon>
        <taxon>Roseinatronobacter</taxon>
    </lineage>
</organism>
<dbReference type="RefSeq" id="WP_249055508.1">
    <property type="nucleotide sequence ID" value="NZ_JALZWP010000001.1"/>
</dbReference>
<name>A0ABT0LXF1_9RHOB</name>
<protein>
    <submittedName>
        <fullName evidence="6">Cyclopropane-fatty-acyl-phospholipid synthase family protein</fullName>
    </submittedName>
</protein>
<comment type="similarity">
    <text evidence="1">Belongs to the CFA/CMAS family.</text>
</comment>
<dbReference type="Gene3D" id="3.40.50.150">
    <property type="entry name" value="Vaccinia Virus protein VP39"/>
    <property type="match status" value="1"/>
</dbReference>
<dbReference type="Pfam" id="PF02353">
    <property type="entry name" value="CMAS"/>
    <property type="match status" value="1"/>
</dbReference>
<evidence type="ECO:0000256" key="4">
    <source>
        <dbReference type="ARBA" id="ARBA00022691"/>
    </source>
</evidence>
<dbReference type="InterPro" id="IPR003333">
    <property type="entry name" value="CMAS"/>
</dbReference>
<dbReference type="InterPro" id="IPR029063">
    <property type="entry name" value="SAM-dependent_MTases_sf"/>
</dbReference>
<dbReference type="CDD" id="cd02440">
    <property type="entry name" value="AdoMet_MTases"/>
    <property type="match status" value="1"/>
</dbReference>
<evidence type="ECO:0000313" key="6">
    <source>
        <dbReference type="EMBL" id="MCL1627286.1"/>
    </source>
</evidence>
<proteinExistence type="inferred from homology"/>
<dbReference type="PANTHER" id="PTHR43667">
    <property type="entry name" value="CYCLOPROPANE-FATTY-ACYL-PHOSPHOLIPID SYNTHASE"/>
    <property type="match status" value="1"/>
</dbReference>
<comment type="caution">
    <text evidence="6">The sequence shown here is derived from an EMBL/GenBank/DDBJ whole genome shotgun (WGS) entry which is preliminary data.</text>
</comment>
<keyword evidence="7" id="KW-1185">Reference proteome</keyword>
<gene>
    <name evidence="6" type="ORF">M3N55_00940</name>
</gene>
<evidence type="ECO:0000256" key="2">
    <source>
        <dbReference type="ARBA" id="ARBA00022603"/>
    </source>
</evidence>
<keyword evidence="4" id="KW-0949">S-adenosyl-L-methionine</keyword>
<dbReference type="PANTHER" id="PTHR43667:SF2">
    <property type="entry name" value="FATTY ACID C-METHYL TRANSFERASE"/>
    <property type="match status" value="1"/>
</dbReference>
<reference evidence="6 7" key="1">
    <citation type="submission" date="2022-05" db="EMBL/GenBank/DDBJ databases">
        <title>Seasonal and diel survey of microbial diversity of the Tyrrhenian coast.</title>
        <authorList>
            <person name="Gattoni G."/>
            <person name="Corral P."/>
        </authorList>
    </citation>
    <scope>NUCLEOTIDE SEQUENCE [LARGE SCALE GENOMIC DNA]</scope>
    <source>
        <strain evidence="6 7">V10</strain>
    </source>
</reference>
<evidence type="ECO:0000256" key="1">
    <source>
        <dbReference type="ARBA" id="ARBA00010815"/>
    </source>
</evidence>
<evidence type="ECO:0000256" key="5">
    <source>
        <dbReference type="ARBA" id="ARBA00023098"/>
    </source>
</evidence>
<sequence length="413" mass="46806">MADIAFPSRPMGEILTSLDGQQDLPRYFAAAYAIGQKLNKGRLDVHLPDGRVFRLQGAHPGYVAEIHVHDPDLFGRMIREGDLGFSDAYLEGGWSTPDLQALMDLFADDNPALYDEVLPMKAIRLVERFRHWLRRNHKAQARKNISHHYDLGNDFYSLWLDDSMTYSSALFTTGQESLEAAQEAKYAAMVDRMDVKPGDHVLEIGCGWGGFAEYAAAKRGLRVTGLTISQAQHDYAVARMARLGLSDKVEIRMQDYRDTRGEFDGIASIEMFEAVGERYWPTYFNAVRDRLRPGAQAVIQIIMVPDARFKNYSSNVDFIQKHIFPGGMLGAPTPVRRVAENAGLSYVDTHDFGKSYSDTLRRWHDAFNARWDEISEMGYDARFKRMWDFYLTSCAAAFRGGACDVTQLVLQRP</sequence>
<evidence type="ECO:0000313" key="7">
    <source>
        <dbReference type="Proteomes" id="UP001202550"/>
    </source>
</evidence>
<dbReference type="Proteomes" id="UP001202550">
    <property type="component" value="Unassembled WGS sequence"/>
</dbReference>
<dbReference type="PIRSF" id="PIRSF003085">
    <property type="entry name" value="CMAS"/>
    <property type="match status" value="1"/>
</dbReference>